<dbReference type="InterPro" id="IPR027417">
    <property type="entry name" value="P-loop_NTPase"/>
</dbReference>
<evidence type="ECO:0000313" key="12">
    <source>
        <dbReference type="Proteomes" id="UP000229054"/>
    </source>
</evidence>
<dbReference type="GO" id="GO:0046872">
    <property type="term" value="F:metal ion binding"/>
    <property type="evidence" value="ECO:0007669"/>
    <property type="project" value="UniProtKB-KW"/>
</dbReference>
<evidence type="ECO:0000256" key="6">
    <source>
        <dbReference type="ARBA" id="ARBA00022723"/>
    </source>
</evidence>
<evidence type="ECO:0000313" key="11">
    <source>
        <dbReference type="EMBL" id="PIP22364.1"/>
    </source>
</evidence>
<dbReference type="SUPFAM" id="SSF52540">
    <property type="entry name" value="P-loop containing nucleoside triphosphate hydrolases"/>
    <property type="match status" value="1"/>
</dbReference>
<dbReference type="GO" id="GO:0005524">
    <property type="term" value="F:ATP binding"/>
    <property type="evidence" value="ECO:0007669"/>
    <property type="project" value="UniProtKB-KW"/>
</dbReference>
<comment type="caution">
    <text evidence="11">The sequence shown here is derived from an EMBL/GenBank/DDBJ whole genome shotgun (WGS) entry which is preliminary data.</text>
</comment>
<dbReference type="InterPro" id="IPR003442">
    <property type="entry name" value="T6A_TsaE"/>
</dbReference>
<proteinExistence type="inferred from homology"/>
<evidence type="ECO:0000256" key="2">
    <source>
        <dbReference type="ARBA" id="ARBA00007599"/>
    </source>
</evidence>
<evidence type="ECO:0000256" key="9">
    <source>
        <dbReference type="ARBA" id="ARBA00022842"/>
    </source>
</evidence>
<keyword evidence="7" id="KW-0547">Nucleotide-binding</keyword>
<evidence type="ECO:0000256" key="4">
    <source>
        <dbReference type="ARBA" id="ARBA00022490"/>
    </source>
</evidence>
<evidence type="ECO:0000256" key="10">
    <source>
        <dbReference type="ARBA" id="ARBA00032441"/>
    </source>
</evidence>
<reference evidence="11 12" key="1">
    <citation type="submission" date="2017-09" db="EMBL/GenBank/DDBJ databases">
        <title>Depth-based differentiation of microbial function through sediment-hosted aquifers and enrichment of novel symbionts in the deep terrestrial subsurface.</title>
        <authorList>
            <person name="Probst A.J."/>
            <person name="Ladd B."/>
            <person name="Jarett J.K."/>
            <person name="Geller-Mcgrath D.E."/>
            <person name="Sieber C.M."/>
            <person name="Emerson J.B."/>
            <person name="Anantharaman K."/>
            <person name="Thomas B.C."/>
            <person name="Malmstrom R."/>
            <person name="Stieglmeier M."/>
            <person name="Klingl A."/>
            <person name="Woyke T."/>
            <person name="Ryan C.M."/>
            <person name="Banfield J.F."/>
        </authorList>
    </citation>
    <scope>NUCLEOTIDE SEQUENCE [LARGE SCALE GENOMIC DNA]</scope>
    <source>
        <strain evidence="11">CG23_combo_of_CG06-09_8_20_14_all_39_25</strain>
    </source>
</reference>
<evidence type="ECO:0000256" key="7">
    <source>
        <dbReference type="ARBA" id="ARBA00022741"/>
    </source>
</evidence>
<keyword evidence="11" id="KW-0808">Transferase</keyword>
<dbReference type="Proteomes" id="UP000229054">
    <property type="component" value="Unassembled WGS sequence"/>
</dbReference>
<keyword evidence="6" id="KW-0479">Metal-binding</keyword>
<organism evidence="11 12">
    <name type="scientific">Candidatus Nealsonbacteria bacterium CG23_combo_of_CG06-09_8_20_14_all_39_25</name>
    <dbReference type="NCBI Taxonomy" id="1974723"/>
    <lineage>
        <taxon>Bacteria</taxon>
        <taxon>Candidatus Nealsoniibacteriota</taxon>
    </lineage>
</organism>
<dbReference type="GO" id="GO:0002949">
    <property type="term" value="P:tRNA threonylcarbamoyladenosine modification"/>
    <property type="evidence" value="ECO:0007669"/>
    <property type="project" value="InterPro"/>
</dbReference>
<sequence>MLSEAEASMKPKTYLTNGPSQTKKLGEAWAKEISRGWLKDVALSVGLEGDLGGGKTTFLQGFAKGLGIKEKILSPTFVIMKKFQIPNYKFQTNSKFKIPKFKNFYHIDCYRIKNPKELLDLRFKEIISNPQNIVAIEWAEKVKKILPQRVLAVRFDFIDKNKRRITFE</sequence>
<dbReference type="NCBIfam" id="TIGR00150">
    <property type="entry name" value="T6A_YjeE"/>
    <property type="match status" value="1"/>
</dbReference>
<name>A0A2G9YSZ4_9BACT</name>
<dbReference type="PANTHER" id="PTHR33540">
    <property type="entry name" value="TRNA THREONYLCARBAMOYLADENOSINE BIOSYNTHESIS PROTEIN TSAE"/>
    <property type="match status" value="1"/>
</dbReference>
<accession>A0A2G9YSZ4</accession>
<keyword evidence="5" id="KW-0819">tRNA processing</keyword>
<dbReference type="EMBL" id="PCRN01000044">
    <property type="protein sequence ID" value="PIP22364.1"/>
    <property type="molecule type" value="Genomic_DNA"/>
</dbReference>
<evidence type="ECO:0000256" key="5">
    <source>
        <dbReference type="ARBA" id="ARBA00022694"/>
    </source>
</evidence>
<evidence type="ECO:0000256" key="3">
    <source>
        <dbReference type="ARBA" id="ARBA00019010"/>
    </source>
</evidence>
<keyword evidence="4" id="KW-0963">Cytoplasm</keyword>
<evidence type="ECO:0000256" key="1">
    <source>
        <dbReference type="ARBA" id="ARBA00004496"/>
    </source>
</evidence>
<dbReference type="AlphaFoldDB" id="A0A2G9YSZ4"/>
<dbReference type="GO" id="GO:0005737">
    <property type="term" value="C:cytoplasm"/>
    <property type="evidence" value="ECO:0007669"/>
    <property type="project" value="UniProtKB-SubCell"/>
</dbReference>
<gene>
    <name evidence="11" type="ORF">COX38_01020</name>
</gene>
<comment type="subcellular location">
    <subcellularLocation>
        <location evidence="1">Cytoplasm</location>
    </subcellularLocation>
</comment>
<dbReference type="Gene3D" id="3.40.50.300">
    <property type="entry name" value="P-loop containing nucleotide triphosphate hydrolases"/>
    <property type="match status" value="1"/>
</dbReference>
<keyword evidence="8" id="KW-0067">ATP-binding</keyword>
<protein>
    <recommendedName>
        <fullName evidence="3">tRNA threonylcarbamoyladenosine biosynthesis protein TsaE</fullName>
    </recommendedName>
    <alternativeName>
        <fullName evidence="10">t(6)A37 threonylcarbamoyladenosine biosynthesis protein TsaE</fullName>
    </alternativeName>
</protein>
<comment type="similarity">
    <text evidence="2">Belongs to the TsaE family.</text>
</comment>
<dbReference type="Pfam" id="PF02367">
    <property type="entry name" value="TsaE"/>
    <property type="match status" value="1"/>
</dbReference>
<dbReference type="PANTHER" id="PTHR33540:SF2">
    <property type="entry name" value="TRNA THREONYLCARBAMOYLADENOSINE BIOSYNTHESIS PROTEIN TSAE"/>
    <property type="match status" value="1"/>
</dbReference>
<evidence type="ECO:0000256" key="8">
    <source>
        <dbReference type="ARBA" id="ARBA00022840"/>
    </source>
</evidence>
<keyword evidence="9" id="KW-0460">Magnesium</keyword>
<dbReference type="GO" id="GO:0016740">
    <property type="term" value="F:transferase activity"/>
    <property type="evidence" value="ECO:0007669"/>
    <property type="project" value="UniProtKB-KW"/>
</dbReference>